<proteinExistence type="predicted"/>
<evidence type="ECO:0000313" key="1">
    <source>
        <dbReference type="EMBL" id="CAG6473188.1"/>
    </source>
</evidence>
<protein>
    <submittedName>
        <fullName evidence="1">(northern house mosquito) hypothetical protein</fullName>
    </submittedName>
</protein>
<organism evidence="1">
    <name type="scientific">Culex pipiens</name>
    <name type="common">House mosquito</name>
    <dbReference type="NCBI Taxonomy" id="7175"/>
    <lineage>
        <taxon>Eukaryota</taxon>
        <taxon>Metazoa</taxon>
        <taxon>Ecdysozoa</taxon>
        <taxon>Arthropoda</taxon>
        <taxon>Hexapoda</taxon>
        <taxon>Insecta</taxon>
        <taxon>Pterygota</taxon>
        <taxon>Neoptera</taxon>
        <taxon>Endopterygota</taxon>
        <taxon>Diptera</taxon>
        <taxon>Nematocera</taxon>
        <taxon>Culicoidea</taxon>
        <taxon>Culicidae</taxon>
        <taxon>Culicinae</taxon>
        <taxon>Culicini</taxon>
        <taxon>Culex</taxon>
        <taxon>Culex</taxon>
    </lineage>
</organism>
<reference evidence="1" key="1">
    <citation type="submission" date="2021-05" db="EMBL/GenBank/DDBJ databases">
        <authorList>
            <person name="Alioto T."/>
            <person name="Alioto T."/>
            <person name="Gomez Garrido J."/>
        </authorList>
    </citation>
    <scope>NUCLEOTIDE SEQUENCE</scope>
</reference>
<accession>A0A8D8FJZ4</accession>
<dbReference type="EMBL" id="HBUE01072466">
    <property type="protein sequence ID" value="CAG6473188.1"/>
    <property type="molecule type" value="Transcribed_RNA"/>
</dbReference>
<name>A0A8D8FJZ4_CULPI</name>
<sequence length="277" mass="30873">MDLRRGDGWKGGVGSGCGAVSVSLALILRRLRGQGCFSGVPSRVEENSGRREMSERDEMFMVLLTGWRFWEVDLGLPWAVILFSIESGFIFSLRAGLGTAKTLGLAGGLGLRAERGVRGTAWQMLDERIRMRRFSWWTWSSSRRARRFRLEVGRVLPSVASWKFRVIGGVLKILFRIPRSLFSSSSSSCLSNSWNLASMKGKLRRSEASSWQIVSDLTATFEISFSSNLSDSTLLTENDAKWWVTSGSMNVKISNILTASILPFSSNTSRKWHALSG</sequence>
<dbReference type="AlphaFoldDB" id="A0A8D8FJZ4"/>